<evidence type="ECO:0000256" key="2">
    <source>
        <dbReference type="ARBA" id="ARBA00022525"/>
    </source>
</evidence>
<evidence type="ECO:0008006" key="8">
    <source>
        <dbReference type="Google" id="ProtNLM"/>
    </source>
</evidence>
<dbReference type="AlphaFoldDB" id="A0AAV3PHX6"/>
<keyword evidence="7" id="KW-1185">Reference proteome</keyword>
<gene>
    <name evidence="6" type="ORF">LIER_36960</name>
</gene>
<evidence type="ECO:0000256" key="4">
    <source>
        <dbReference type="SAM" id="Phobius"/>
    </source>
</evidence>
<feature type="signal peptide" evidence="5">
    <location>
        <begin position="1"/>
        <end position="25"/>
    </location>
</feature>
<evidence type="ECO:0000256" key="3">
    <source>
        <dbReference type="ARBA" id="ARBA00023316"/>
    </source>
</evidence>
<dbReference type="InterPro" id="IPR011050">
    <property type="entry name" value="Pectin_lyase_fold/virulence"/>
</dbReference>
<dbReference type="InterPro" id="IPR012334">
    <property type="entry name" value="Pectin_lyas_fold"/>
</dbReference>
<evidence type="ECO:0000256" key="1">
    <source>
        <dbReference type="ARBA" id="ARBA00004613"/>
    </source>
</evidence>
<evidence type="ECO:0000313" key="7">
    <source>
        <dbReference type="Proteomes" id="UP001454036"/>
    </source>
</evidence>
<feature type="transmembrane region" description="Helical" evidence="4">
    <location>
        <begin position="137"/>
        <end position="155"/>
    </location>
</feature>
<dbReference type="Gene3D" id="2.160.20.10">
    <property type="entry name" value="Single-stranded right-handed beta-helix, Pectin lyase-like"/>
    <property type="match status" value="1"/>
</dbReference>
<keyword evidence="2" id="KW-0964">Secreted</keyword>
<proteinExistence type="predicted"/>
<feature type="chain" id="PRO_5043853501" description="Polygalacturonase" evidence="5">
    <location>
        <begin position="26"/>
        <end position="181"/>
    </location>
</feature>
<keyword evidence="4" id="KW-0812">Transmembrane</keyword>
<keyword evidence="4" id="KW-1133">Transmembrane helix</keyword>
<evidence type="ECO:0000313" key="6">
    <source>
        <dbReference type="EMBL" id="GAA0149622.1"/>
    </source>
</evidence>
<accession>A0AAV3PHX6</accession>
<sequence>MMAPTNAKAWGSGLYQWLLFTKLIGITVRGSGTLDGRGSVWWQNSDDPIDDESKLIIPINKTILQHPSIPIRSSFGQQLPGLKPTAMRFYGSFNVTVTGITIQNSMQCHLKFDNCIGVSVYNFTVTSPGDSESIYKTLKMFSSVAPILLVVMIVFQYKLDVQMYIFTMLIVVRGMESALEA</sequence>
<reference evidence="6 7" key="1">
    <citation type="submission" date="2024-01" db="EMBL/GenBank/DDBJ databases">
        <title>The complete chloroplast genome sequence of Lithospermum erythrorhizon: insights into the phylogenetic relationship among Boraginaceae species and the maternal lineages of purple gromwells.</title>
        <authorList>
            <person name="Okada T."/>
            <person name="Watanabe K."/>
        </authorList>
    </citation>
    <scope>NUCLEOTIDE SEQUENCE [LARGE SCALE GENOMIC DNA]</scope>
</reference>
<dbReference type="PANTHER" id="PTHR31375">
    <property type="match status" value="1"/>
</dbReference>
<comment type="subcellular location">
    <subcellularLocation>
        <location evidence="1">Secreted</location>
    </subcellularLocation>
</comment>
<protein>
    <recommendedName>
        <fullName evidence="8">Polygalacturonase</fullName>
    </recommendedName>
</protein>
<evidence type="ECO:0000256" key="5">
    <source>
        <dbReference type="SAM" id="SignalP"/>
    </source>
</evidence>
<dbReference type="GO" id="GO:0005576">
    <property type="term" value="C:extracellular region"/>
    <property type="evidence" value="ECO:0007669"/>
    <property type="project" value="UniProtKB-SubCell"/>
</dbReference>
<comment type="caution">
    <text evidence="6">The sequence shown here is derived from an EMBL/GenBank/DDBJ whole genome shotgun (WGS) entry which is preliminary data.</text>
</comment>
<organism evidence="6 7">
    <name type="scientific">Lithospermum erythrorhizon</name>
    <name type="common">Purple gromwell</name>
    <name type="synonym">Lithospermum officinale var. erythrorhizon</name>
    <dbReference type="NCBI Taxonomy" id="34254"/>
    <lineage>
        <taxon>Eukaryota</taxon>
        <taxon>Viridiplantae</taxon>
        <taxon>Streptophyta</taxon>
        <taxon>Embryophyta</taxon>
        <taxon>Tracheophyta</taxon>
        <taxon>Spermatophyta</taxon>
        <taxon>Magnoliopsida</taxon>
        <taxon>eudicotyledons</taxon>
        <taxon>Gunneridae</taxon>
        <taxon>Pentapetalae</taxon>
        <taxon>asterids</taxon>
        <taxon>lamiids</taxon>
        <taxon>Boraginales</taxon>
        <taxon>Boraginaceae</taxon>
        <taxon>Boraginoideae</taxon>
        <taxon>Lithospermeae</taxon>
        <taxon>Lithospermum</taxon>
    </lineage>
</organism>
<keyword evidence="5" id="KW-0732">Signal</keyword>
<dbReference type="EMBL" id="BAABME010017316">
    <property type="protein sequence ID" value="GAA0149622.1"/>
    <property type="molecule type" value="Genomic_DNA"/>
</dbReference>
<keyword evidence="4" id="KW-0472">Membrane</keyword>
<dbReference type="Proteomes" id="UP001454036">
    <property type="component" value="Unassembled WGS sequence"/>
</dbReference>
<keyword evidence="3" id="KW-0961">Cell wall biogenesis/degradation</keyword>
<dbReference type="GO" id="GO:0071555">
    <property type="term" value="P:cell wall organization"/>
    <property type="evidence" value="ECO:0007669"/>
    <property type="project" value="UniProtKB-KW"/>
</dbReference>
<name>A0AAV3PHX6_LITER</name>
<dbReference type="SUPFAM" id="SSF51126">
    <property type="entry name" value="Pectin lyase-like"/>
    <property type="match status" value="1"/>
</dbReference>